<comment type="subcellular location">
    <subcellularLocation>
        <location evidence="1">Cell envelope</location>
    </subcellularLocation>
</comment>
<dbReference type="GO" id="GO:0030246">
    <property type="term" value="F:carbohydrate binding"/>
    <property type="evidence" value="ECO:0007669"/>
    <property type="project" value="UniProtKB-ARBA"/>
</dbReference>
<dbReference type="PANTHER" id="PTHR46847:SF1">
    <property type="entry name" value="D-ALLOSE-BINDING PERIPLASMIC PROTEIN-RELATED"/>
    <property type="match status" value="1"/>
</dbReference>
<evidence type="ECO:0000256" key="3">
    <source>
        <dbReference type="ARBA" id="ARBA00022729"/>
    </source>
</evidence>
<dbReference type="InterPro" id="IPR025997">
    <property type="entry name" value="SBP_2_dom"/>
</dbReference>
<sequence length="370" mass="38367">MISSKSKRLMMGAAAGMVLAANLTPGLAAEDAQAIIANAGKTTDTSFCGTKPITLGVHDGFGINGWSRASMAAVRSEAAKCPNVKQVARIGQGDLQKSIADVNGMVSEGIDALAIIPDWGKSQLPSLRSATEAGVKTVPWGADPGGQKGSDYVDYLDWNEHAAGVAWAEWVAKAIKGDGNVVFLGGPAGNPVSAHALAGIVEAFKKYPKITLLTGDKDWPVTNWDASLIQQNITALLGKYPKIDAVINDSDGFAALGVVRAYQSANKPLVPLASLEANGLACEYLKLKGVNAGFQIGTISGRNWIGRVAARKAIAAAEGLSNDEPNRFDLGIYEDSLGGRAPVCDPAQGPDAFTSSGLSASDLAQYGKAE</sequence>
<evidence type="ECO:0000313" key="6">
    <source>
        <dbReference type="EMBL" id="MCW6511184.1"/>
    </source>
</evidence>
<feature type="signal peptide" evidence="4">
    <location>
        <begin position="1"/>
        <end position="20"/>
    </location>
</feature>
<dbReference type="EMBL" id="JAMOIM010000022">
    <property type="protein sequence ID" value="MCW6511184.1"/>
    <property type="molecule type" value="Genomic_DNA"/>
</dbReference>
<dbReference type="Proteomes" id="UP001165667">
    <property type="component" value="Unassembled WGS sequence"/>
</dbReference>
<protein>
    <submittedName>
        <fullName evidence="6">Substrate-binding domain-containing protein</fullName>
    </submittedName>
</protein>
<accession>A0AA41YZV7</accession>
<comment type="similarity">
    <text evidence="2">Belongs to the bacterial solute-binding protein 2 family.</text>
</comment>
<evidence type="ECO:0000256" key="4">
    <source>
        <dbReference type="SAM" id="SignalP"/>
    </source>
</evidence>
<keyword evidence="3 4" id="KW-0732">Signal</keyword>
<feature type="domain" description="Periplasmic binding protein" evidence="5">
    <location>
        <begin position="64"/>
        <end position="319"/>
    </location>
</feature>
<evidence type="ECO:0000256" key="1">
    <source>
        <dbReference type="ARBA" id="ARBA00004196"/>
    </source>
</evidence>
<reference evidence="6" key="1">
    <citation type="submission" date="2022-05" db="EMBL/GenBank/DDBJ databases">
        <authorList>
            <person name="Pankratov T."/>
        </authorList>
    </citation>
    <scope>NUCLEOTIDE SEQUENCE</scope>
    <source>
        <strain evidence="6">BP6-180914</strain>
    </source>
</reference>
<organism evidence="6 7">
    <name type="scientific">Lichenifustis flavocetrariae</name>
    <dbReference type="NCBI Taxonomy" id="2949735"/>
    <lineage>
        <taxon>Bacteria</taxon>
        <taxon>Pseudomonadati</taxon>
        <taxon>Pseudomonadota</taxon>
        <taxon>Alphaproteobacteria</taxon>
        <taxon>Hyphomicrobiales</taxon>
        <taxon>Lichenihabitantaceae</taxon>
        <taxon>Lichenifustis</taxon>
    </lineage>
</organism>
<dbReference type="AlphaFoldDB" id="A0AA41YZV7"/>
<dbReference type="PANTHER" id="PTHR46847">
    <property type="entry name" value="D-ALLOSE-BINDING PERIPLASMIC PROTEIN-RELATED"/>
    <property type="match status" value="1"/>
</dbReference>
<feature type="chain" id="PRO_5041232569" evidence="4">
    <location>
        <begin position="21"/>
        <end position="370"/>
    </location>
</feature>
<dbReference type="RefSeq" id="WP_282587563.1">
    <property type="nucleotide sequence ID" value="NZ_JAMOIM010000022.1"/>
</dbReference>
<comment type="caution">
    <text evidence="6">The sequence shown here is derived from an EMBL/GenBank/DDBJ whole genome shotgun (WGS) entry which is preliminary data.</text>
</comment>
<proteinExistence type="inferred from homology"/>
<evidence type="ECO:0000313" key="7">
    <source>
        <dbReference type="Proteomes" id="UP001165667"/>
    </source>
</evidence>
<name>A0AA41YZV7_9HYPH</name>
<keyword evidence="7" id="KW-1185">Reference proteome</keyword>
<dbReference type="InterPro" id="IPR028082">
    <property type="entry name" value="Peripla_BP_I"/>
</dbReference>
<dbReference type="Pfam" id="PF13407">
    <property type="entry name" value="Peripla_BP_4"/>
    <property type="match status" value="1"/>
</dbReference>
<evidence type="ECO:0000256" key="2">
    <source>
        <dbReference type="ARBA" id="ARBA00007639"/>
    </source>
</evidence>
<dbReference type="Gene3D" id="3.40.50.2300">
    <property type="match status" value="2"/>
</dbReference>
<gene>
    <name evidence="6" type="ORF">M8523_24585</name>
</gene>
<dbReference type="GO" id="GO:0030313">
    <property type="term" value="C:cell envelope"/>
    <property type="evidence" value="ECO:0007669"/>
    <property type="project" value="UniProtKB-SubCell"/>
</dbReference>
<evidence type="ECO:0000259" key="5">
    <source>
        <dbReference type="Pfam" id="PF13407"/>
    </source>
</evidence>
<dbReference type="SUPFAM" id="SSF53822">
    <property type="entry name" value="Periplasmic binding protein-like I"/>
    <property type="match status" value="1"/>
</dbReference>